<evidence type="ECO:0000313" key="6">
    <source>
        <dbReference type="Proteomes" id="UP000723714"/>
    </source>
</evidence>
<evidence type="ECO:0000256" key="1">
    <source>
        <dbReference type="ARBA" id="ARBA00022723"/>
    </source>
</evidence>
<evidence type="ECO:0000256" key="3">
    <source>
        <dbReference type="ARBA" id="ARBA00023004"/>
    </source>
</evidence>
<dbReference type="PANTHER" id="PTHR43498:SF1">
    <property type="entry name" value="COB--COM HETERODISULFIDE REDUCTASE IRON-SULFUR SUBUNIT A"/>
    <property type="match status" value="1"/>
</dbReference>
<dbReference type="Proteomes" id="UP000723714">
    <property type="component" value="Unassembled WGS sequence"/>
</dbReference>
<keyword evidence="2" id="KW-0560">Oxidoreductase</keyword>
<keyword evidence="4" id="KW-0411">Iron-sulfur</keyword>
<sequence length="601" mass="68179">MIDWIKQRYEVVVVGGGTGGVGAALAAARHGAKTALIQDRPVLGGNNSSEVRMHISGADQHAFRKNARETGIVEEIALKNRKYNEQNSFCVSDTIYWEMMQEEENITLYLNTSMIDVEVSDGNRIEKIYAVQLPTEKRFEIEGDIFVDATGDGTLAYISGAQYMRGREAKSDFGEEHALTKADGYTMGNTIMFTTIDMGRKIEFHKPSWAYTYSEEDLIYRKHMDGEAIWRAKAGTDSGYWWIELGGLDRDIIADGEEIRDHLLKVLYGVWDHMKNGGDHHVDNLALDWIGFVPGKRESRRIVGDYILREEDLMENHLFDDAVAYGGWTLDQHTIGGMDNLTDEPAHLLTPPKPYQIPYRCYYSKNIENLMMAGRNISCTHLAMSSTRVMATCMAGGQAVGTAAAFAVKNHFTPRETGQKLIHTIQQELLKDDCYIPELKNEDERDLARYAAVTSSGYAEGCEPENVINGVHRSVEENTNMWKTNGLENDVQWICLDFGRTIEVKEVILRFDSDLSSEIFVSINKKQLEDQETGVPTCLVKDYRLEFLCADQIVYQIRETDNYLRHRIHKLQDSIVCDRIKLLIQNTNGQPEAGVFEIRVY</sequence>
<keyword evidence="3" id="KW-0408">Iron</keyword>
<dbReference type="Pfam" id="PF12831">
    <property type="entry name" value="FAD_oxidored"/>
    <property type="match status" value="1"/>
</dbReference>
<organism evidence="5 6">
    <name type="scientific">Faecalicatena faecalis</name>
    <dbReference type="NCBI Taxonomy" id="2726362"/>
    <lineage>
        <taxon>Bacteria</taxon>
        <taxon>Bacillati</taxon>
        <taxon>Bacillota</taxon>
        <taxon>Clostridia</taxon>
        <taxon>Lachnospirales</taxon>
        <taxon>Lachnospiraceae</taxon>
        <taxon>Faecalicatena</taxon>
    </lineage>
</organism>
<proteinExistence type="predicted"/>
<dbReference type="RefSeq" id="WP_216238750.1">
    <property type="nucleotide sequence ID" value="NZ_JABACJ020000001.1"/>
</dbReference>
<accession>A0ABS6CZC5</accession>
<dbReference type="EMBL" id="JABACJ020000001">
    <property type="protein sequence ID" value="MBU3874506.1"/>
    <property type="molecule type" value="Genomic_DNA"/>
</dbReference>
<name>A0ABS6CZC5_9FIRM</name>
<gene>
    <name evidence="5" type="ORF">HGO97_001600</name>
</gene>
<comment type="caution">
    <text evidence="5">The sequence shown here is derived from an EMBL/GenBank/DDBJ whole genome shotgun (WGS) entry which is preliminary data.</text>
</comment>
<keyword evidence="6" id="KW-1185">Reference proteome</keyword>
<protein>
    <submittedName>
        <fullName evidence="5">FAD-dependent oxidoreductase</fullName>
    </submittedName>
</protein>
<dbReference type="PANTHER" id="PTHR43498">
    <property type="entry name" value="FERREDOXIN:COB-COM HETERODISULFIDE REDUCTASE SUBUNIT A"/>
    <property type="match status" value="1"/>
</dbReference>
<evidence type="ECO:0000256" key="4">
    <source>
        <dbReference type="ARBA" id="ARBA00023014"/>
    </source>
</evidence>
<keyword evidence="1" id="KW-0479">Metal-binding</keyword>
<dbReference type="InterPro" id="IPR039650">
    <property type="entry name" value="HdrA-like"/>
</dbReference>
<reference evidence="5 6" key="1">
    <citation type="submission" date="2021-06" db="EMBL/GenBank/DDBJ databases">
        <title>Faecalicatena sp. nov. isolated from porcine feces.</title>
        <authorList>
            <person name="Oh B.S."/>
            <person name="Lee J.H."/>
        </authorList>
    </citation>
    <scope>NUCLEOTIDE SEQUENCE [LARGE SCALE GENOMIC DNA]</scope>
    <source>
        <strain evidence="5 6">AGMB00832</strain>
    </source>
</reference>
<evidence type="ECO:0000313" key="5">
    <source>
        <dbReference type="EMBL" id="MBU3874506.1"/>
    </source>
</evidence>
<evidence type="ECO:0000256" key="2">
    <source>
        <dbReference type="ARBA" id="ARBA00023002"/>
    </source>
</evidence>